<feature type="domain" description="DnaB/C C-terminal" evidence="3">
    <location>
        <begin position="256"/>
        <end position="325"/>
    </location>
</feature>
<keyword evidence="6" id="KW-1185">Reference proteome</keyword>
<dbReference type="Pfam" id="PF25888">
    <property type="entry name" value="WHD_DnaB"/>
    <property type="match status" value="1"/>
</dbReference>
<organism evidence="5 6">
    <name type="scientific">Streptococcus caledonicus</name>
    <dbReference type="NCBI Taxonomy" id="2614158"/>
    <lineage>
        <taxon>Bacteria</taxon>
        <taxon>Bacillati</taxon>
        <taxon>Bacillota</taxon>
        <taxon>Bacilli</taxon>
        <taxon>Lactobacillales</taxon>
        <taxon>Streptococcaceae</taxon>
        <taxon>Streptococcus</taxon>
    </lineage>
</organism>
<evidence type="ECO:0000259" key="4">
    <source>
        <dbReference type="Pfam" id="PF25888"/>
    </source>
</evidence>
<accession>A0ABW0UFU4</accession>
<reference evidence="6" key="1">
    <citation type="journal article" date="2019" name="Int. J. Syst. Evol. Microbiol.">
        <title>The Global Catalogue of Microorganisms (GCM) 10K type strain sequencing project: providing services to taxonomists for standard genome sequencing and annotation.</title>
        <authorList>
            <consortium name="The Broad Institute Genomics Platform"/>
            <consortium name="The Broad Institute Genome Sequencing Center for Infectious Disease"/>
            <person name="Wu L."/>
            <person name="Ma J."/>
        </authorList>
    </citation>
    <scope>NUCLEOTIDE SEQUENCE [LARGE SCALE GENOMIC DNA]</scope>
    <source>
        <strain evidence="6">DT43</strain>
    </source>
</reference>
<dbReference type="Proteomes" id="UP001596110">
    <property type="component" value="Unassembled WGS sequence"/>
</dbReference>
<comment type="caution">
    <text evidence="5">The sequence shown here is derived from an EMBL/GenBank/DDBJ whole genome shotgun (WGS) entry which is preliminary data.</text>
</comment>
<evidence type="ECO:0000313" key="6">
    <source>
        <dbReference type="Proteomes" id="UP001596110"/>
    </source>
</evidence>
<gene>
    <name evidence="5" type="ORF">ACFPQ3_09440</name>
</gene>
<protein>
    <submittedName>
        <fullName evidence="5">DnaD domain protein</fullName>
    </submittedName>
</protein>
<feature type="compositionally biased region" description="Basic and acidic residues" evidence="2">
    <location>
        <begin position="357"/>
        <end position="366"/>
    </location>
</feature>
<comment type="similarity">
    <text evidence="1">Belongs to the DnaB/DnaD family.</text>
</comment>
<name>A0ABW0UFU4_9STRE</name>
<feature type="domain" description="Replicative helicase loading/DNA remodeling protein DnaB N-terminal winged helix" evidence="4">
    <location>
        <begin position="1"/>
        <end position="224"/>
    </location>
</feature>
<dbReference type="InterPro" id="IPR058660">
    <property type="entry name" value="WHD_DnaB"/>
</dbReference>
<proteinExistence type="inferred from homology"/>
<evidence type="ECO:0000256" key="2">
    <source>
        <dbReference type="SAM" id="MobiDB-lite"/>
    </source>
</evidence>
<dbReference type="EMBL" id="JBHSOJ010000026">
    <property type="protein sequence ID" value="MFC5631775.1"/>
    <property type="molecule type" value="Genomic_DNA"/>
</dbReference>
<dbReference type="Pfam" id="PF07261">
    <property type="entry name" value="DnaB_2"/>
    <property type="match status" value="1"/>
</dbReference>
<sequence length="384" mass="44809">MTPNDIFSYLEGHSPVYDTQSLAKVYQPILGVDAVGLYAYFVAFWDNGVGKYKFTDILNHMQFGMLRFEESLALLTAMDLIGFYQTTEGYVIDLKPALTITDFLDNPAYRRLLEKRIGEVAVEQFIRKTPEKFRNLSKRFSDVFTGIDEISIKPQRTSQFDWEFFKQRMQSDGLRLVEEDEEVVELYNLAEKYQLTWFELYKIAKQTAHRHVILPKRIKAFLEQEEQSFSAEFTKEEFELLAKVKTQNATEILGEIKKSRKAVITSDEWRSLDELVAMNFLDEVINVMVIYTMAKTKSANLNKSYLMKIANDFAYQDITTAEQAIIKLRSFDQRKKESQPSRRTPKPNVPEWSNPDYKNETTPEEMAKLEEMKRQMLARLGGNE</sequence>
<evidence type="ECO:0000313" key="5">
    <source>
        <dbReference type="EMBL" id="MFC5631775.1"/>
    </source>
</evidence>
<dbReference type="RefSeq" id="WP_156807077.1">
    <property type="nucleotide sequence ID" value="NZ_JBHSOJ010000026.1"/>
</dbReference>
<evidence type="ECO:0000256" key="1">
    <source>
        <dbReference type="ARBA" id="ARBA00093462"/>
    </source>
</evidence>
<dbReference type="InterPro" id="IPR006343">
    <property type="entry name" value="DnaB/C_C"/>
</dbReference>
<evidence type="ECO:0000259" key="3">
    <source>
        <dbReference type="Pfam" id="PF07261"/>
    </source>
</evidence>
<feature type="region of interest" description="Disordered" evidence="2">
    <location>
        <begin position="332"/>
        <end position="366"/>
    </location>
</feature>